<dbReference type="GO" id="GO:0043952">
    <property type="term" value="P:protein transport by the Sec complex"/>
    <property type="evidence" value="ECO:0007669"/>
    <property type="project" value="TreeGrafter"/>
</dbReference>
<keyword evidence="6 10" id="KW-0653">Protein transport</keyword>
<evidence type="ECO:0000256" key="5">
    <source>
        <dbReference type="ARBA" id="ARBA00022692"/>
    </source>
</evidence>
<evidence type="ECO:0000256" key="3">
    <source>
        <dbReference type="ARBA" id="ARBA00022448"/>
    </source>
</evidence>
<dbReference type="GO" id="GO:0015450">
    <property type="term" value="F:protein-transporting ATPase activity"/>
    <property type="evidence" value="ECO:0007669"/>
    <property type="project" value="UniProtKB-UniRule"/>
</dbReference>
<evidence type="ECO:0000256" key="10">
    <source>
        <dbReference type="RuleBase" id="RU365087"/>
    </source>
</evidence>
<comment type="similarity">
    <text evidence="2 10">Belongs to the SecG family.</text>
</comment>
<keyword evidence="9 10" id="KW-0472">Membrane</keyword>
<dbReference type="NCBIfam" id="TIGR00810">
    <property type="entry name" value="secG"/>
    <property type="match status" value="1"/>
</dbReference>
<reference evidence="11 12" key="1">
    <citation type="submission" date="2018-10" db="EMBL/GenBank/DDBJ databases">
        <title>Genomic Encyclopedia of Type Strains, Phase IV (KMG-IV): sequencing the most valuable type-strain genomes for metagenomic binning, comparative biology and taxonomic classification.</title>
        <authorList>
            <person name="Goeker M."/>
        </authorList>
    </citation>
    <scope>NUCLEOTIDE SEQUENCE [LARGE SCALE GENOMIC DNA]</scope>
    <source>
        <strain evidence="11 12">DSM 15521</strain>
    </source>
</reference>
<dbReference type="AlphaFoldDB" id="A0A420W8L8"/>
<dbReference type="GO" id="GO:0005886">
    <property type="term" value="C:plasma membrane"/>
    <property type="evidence" value="ECO:0007669"/>
    <property type="project" value="UniProtKB-SubCell"/>
</dbReference>
<evidence type="ECO:0000256" key="1">
    <source>
        <dbReference type="ARBA" id="ARBA00004651"/>
    </source>
</evidence>
<dbReference type="EMBL" id="RBIE01000001">
    <property type="protein sequence ID" value="RKQ63618.1"/>
    <property type="molecule type" value="Genomic_DNA"/>
</dbReference>
<name>A0A420W8L8_9BACT</name>
<sequence>MFTFLLIIHAILAVLLILVIIIQPGQSEGGVAMMGGSSTGSAFGAETGAVLTKTTAVLGALFLINSLLLSVAGTKFLKSSSVVEKVVNKKEQKE</sequence>
<dbReference type="PRINTS" id="PR01651">
    <property type="entry name" value="SECGEXPORT"/>
</dbReference>
<dbReference type="GO" id="GO:0009306">
    <property type="term" value="P:protein secretion"/>
    <property type="evidence" value="ECO:0007669"/>
    <property type="project" value="UniProtKB-UniRule"/>
</dbReference>
<feature type="transmembrane region" description="Helical" evidence="10">
    <location>
        <begin position="51"/>
        <end position="71"/>
    </location>
</feature>
<dbReference type="RefSeq" id="WP_121169858.1">
    <property type="nucleotide sequence ID" value="NZ_RBIE01000001.1"/>
</dbReference>
<evidence type="ECO:0000256" key="9">
    <source>
        <dbReference type="ARBA" id="ARBA00023136"/>
    </source>
</evidence>
<comment type="caution">
    <text evidence="11">The sequence shown here is derived from an EMBL/GenBank/DDBJ whole genome shotgun (WGS) entry which is preliminary data.</text>
</comment>
<dbReference type="InterPro" id="IPR004692">
    <property type="entry name" value="SecG"/>
</dbReference>
<dbReference type="PANTHER" id="PTHR34182:SF1">
    <property type="entry name" value="PROTEIN-EXPORT MEMBRANE PROTEIN SECG"/>
    <property type="match status" value="1"/>
</dbReference>
<keyword evidence="7 10" id="KW-1133">Transmembrane helix</keyword>
<dbReference type="Pfam" id="PF03840">
    <property type="entry name" value="SecG"/>
    <property type="match status" value="1"/>
</dbReference>
<keyword evidence="4 10" id="KW-1003">Cell membrane</keyword>
<evidence type="ECO:0000256" key="6">
    <source>
        <dbReference type="ARBA" id="ARBA00022927"/>
    </source>
</evidence>
<keyword evidence="8 10" id="KW-0811">Translocation</keyword>
<dbReference type="Proteomes" id="UP000280881">
    <property type="component" value="Unassembled WGS sequence"/>
</dbReference>
<evidence type="ECO:0000256" key="2">
    <source>
        <dbReference type="ARBA" id="ARBA00008445"/>
    </source>
</evidence>
<proteinExistence type="inferred from homology"/>
<keyword evidence="5 10" id="KW-0812">Transmembrane</keyword>
<dbReference type="PANTHER" id="PTHR34182">
    <property type="entry name" value="PROTEIN-EXPORT MEMBRANE PROTEIN SECG"/>
    <property type="match status" value="1"/>
</dbReference>
<evidence type="ECO:0000256" key="7">
    <source>
        <dbReference type="ARBA" id="ARBA00022989"/>
    </source>
</evidence>
<evidence type="ECO:0000313" key="12">
    <source>
        <dbReference type="Proteomes" id="UP000280881"/>
    </source>
</evidence>
<comment type="caution">
    <text evidence="10">Lacks conserved residue(s) required for the propagation of feature annotation.</text>
</comment>
<protein>
    <recommendedName>
        <fullName evidence="10">Protein-export membrane protein SecG</fullName>
    </recommendedName>
</protein>
<evidence type="ECO:0000256" key="4">
    <source>
        <dbReference type="ARBA" id="ARBA00022475"/>
    </source>
</evidence>
<gene>
    <name evidence="11" type="ORF">C7457_0492</name>
</gene>
<keyword evidence="3 10" id="KW-0813">Transport</keyword>
<keyword evidence="12" id="KW-1185">Reference proteome</keyword>
<dbReference type="OrthoDB" id="15619at2"/>
<comment type="function">
    <text evidence="10">Involved in protein export. Participates in an early event of protein translocation.</text>
</comment>
<accession>A0A420W8L8</accession>
<evidence type="ECO:0000313" key="11">
    <source>
        <dbReference type="EMBL" id="RKQ63618.1"/>
    </source>
</evidence>
<organism evidence="11 12">
    <name type="scientific">Thermovibrio guaymasensis</name>
    <dbReference type="NCBI Taxonomy" id="240167"/>
    <lineage>
        <taxon>Bacteria</taxon>
        <taxon>Pseudomonadati</taxon>
        <taxon>Aquificota</taxon>
        <taxon>Aquificia</taxon>
        <taxon>Desulfurobacteriales</taxon>
        <taxon>Desulfurobacteriaceae</taxon>
        <taxon>Thermovibrio</taxon>
    </lineage>
</organism>
<evidence type="ECO:0000256" key="8">
    <source>
        <dbReference type="ARBA" id="ARBA00023010"/>
    </source>
</evidence>
<dbReference type="GO" id="GO:0065002">
    <property type="term" value="P:intracellular protein transmembrane transport"/>
    <property type="evidence" value="ECO:0007669"/>
    <property type="project" value="TreeGrafter"/>
</dbReference>
<comment type="subcellular location">
    <subcellularLocation>
        <location evidence="1 10">Cell membrane</location>
        <topology evidence="1 10">Multi-pass membrane protein</topology>
    </subcellularLocation>
</comment>